<evidence type="ECO:0000256" key="5">
    <source>
        <dbReference type="SAM" id="MobiDB-lite"/>
    </source>
</evidence>
<dbReference type="Proteomes" id="UP000243217">
    <property type="component" value="Unassembled WGS sequence"/>
</dbReference>
<comment type="subcellular location">
    <subcellularLocation>
        <location evidence="1">Nucleus</location>
    </subcellularLocation>
</comment>
<dbReference type="GO" id="GO:0043565">
    <property type="term" value="F:sequence-specific DNA binding"/>
    <property type="evidence" value="ECO:0007669"/>
    <property type="project" value="InterPro"/>
</dbReference>
<feature type="compositionally biased region" description="Low complexity" evidence="5">
    <location>
        <begin position="240"/>
        <end position="250"/>
    </location>
</feature>
<gene>
    <name evidence="7" type="ORF">THRCLA_11398</name>
</gene>
<dbReference type="AlphaFoldDB" id="A0A1V9Y7U9"/>
<dbReference type="InterPro" id="IPR036388">
    <property type="entry name" value="WH-like_DNA-bd_sf"/>
</dbReference>
<dbReference type="STRING" id="74557.A0A1V9Y7U9"/>
<evidence type="ECO:0000256" key="2">
    <source>
        <dbReference type="ARBA" id="ARBA00023125"/>
    </source>
</evidence>
<dbReference type="PANTHER" id="PTHR10015">
    <property type="entry name" value="HEAT SHOCK TRANSCRIPTION FACTOR"/>
    <property type="match status" value="1"/>
</dbReference>
<feature type="domain" description="HSF-type DNA-binding" evidence="6">
    <location>
        <begin position="7"/>
        <end position="103"/>
    </location>
</feature>
<evidence type="ECO:0000313" key="8">
    <source>
        <dbReference type="Proteomes" id="UP000243217"/>
    </source>
</evidence>
<dbReference type="EMBL" id="JNBS01004895">
    <property type="protein sequence ID" value="OQR81805.1"/>
    <property type="molecule type" value="Genomic_DNA"/>
</dbReference>
<keyword evidence="8" id="KW-1185">Reference proteome</keyword>
<feature type="region of interest" description="Disordered" evidence="5">
    <location>
        <begin position="111"/>
        <end position="140"/>
    </location>
</feature>
<protein>
    <recommendedName>
        <fullName evidence="6">HSF-type DNA-binding domain-containing protein</fullName>
    </recommendedName>
</protein>
<evidence type="ECO:0000256" key="1">
    <source>
        <dbReference type="ARBA" id="ARBA00004123"/>
    </source>
</evidence>
<dbReference type="Pfam" id="PF00447">
    <property type="entry name" value="HSF_DNA-bind"/>
    <property type="match status" value="1"/>
</dbReference>
<dbReference type="PANTHER" id="PTHR10015:SF206">
    <property type="entry name" value="HSF-TYPE DNA-BINDING DOMAIN-CONTAINING PROTEIN"/>
    <property type="match status" value="1"/>
</dbReference>
<evidence type="ECO:0000256" key="4">
    <source>
        <dbReference type="RuleBase" id="RU004020"/>
    </source>
</evidence>
<dbReference type="OrthoDB" id="70209at2759"/>
<proteinExistence type="inferred from homology"/>
<dbReference type="InterPro" id="IPR000232">
    <property type="entry name" value="HSF_DNA-bd"/>
</dbReference>
<name>A0A1V9Y7U9_9STRA</name>
<dbReference type="Gene3D" id="1.10.10.10">
    <property type="entry name" value="Winged helix-like DNA-binding domain superfamily/Winged helix DNA-binding domain"/>
    <property type="match status" value="1"/>
</dbReference>
<organism evidence="7 8">
    <name type="scientific">Thraustotheca clavata</name>
    <dbReference type="NCBI Taxonomy" id="74557"/>
    <lineage>
        <taxon>Eukaryota</taxon>
        <taxon>Sar</taxon>
        <taxon>Stramenopiles</taxon>
        <taxon>Oomycota</taxon>
        <taxon>Saprolegniomycetes</taxon>
        <taxon>Saprolegniales</taxon>
        <taxon>Achlyaceae</taxon>
        <taxon>Thraustotheca</taxon>
    </lineage>
</organism>
<feature type="region of interest" description="Disordered" evidence="5">
    <location>
        <begin position="240"/>
        <end position="264"/>
    </location>
</feature>
<evidence type="ECO:0000313" key="7">
    <source>
        <dbReference type="EMBL" id="OQR81805.1"/>
    </source>
</evidence>
<accession>A0A1V9Y7U9</accession>
<evidence type="ECO:0000259" key="6">
    <source>
        <dbReference type="SMART" id="SM00415"/>
    </source>
</evidence>
<keyword evidence="2" id="KW-0238">DNA-binding</keyword>
<comment type="caution">
    <text evidence="7">The sequence shown here is derived from an EMBL/GenBank/DDBJ whole genome shotgun (WGS) entry which is preliminary data.</text>
</comment>
<dbReference type="SUPFAM" id="SSF46785">
    <property type="entry name" value="Winged helix' DNA-binding domain"/>
    <property type="match status" value="1"/>
</dbReference>
<sequence>MAGATNIASGFIRKLYLLLDQEDDAIITWDVSGKSFSLHDLERMETEVLPRYSRGKLGAFHQQLLDHGFKWHSDDDESGKGQVYSHPNFVRGQPELLKLIVRIPQPKCKTFPKFQKKRQRRNKHDPYQKAPSPPENLKVAPGSHEEFLWKAINYTMYSKDTSAFTSSLLNVPGFTPSMVQLTAEPTVPVLNGANPLFATATPTPAPFAPAKNPLFDTSTNPLLQKTPSINPLLTKSISSTSTISGASTPPARNPLLTSSSSSSKDLFAPKESTLFKGQSDIPQMNEWQHLLSSSVDRFMQSTDKFTSAEDTFKFIMEERSKIATDIEKLPDDLFSNFGSAPDALCRYIRIPINSTPTRA</sequence>
<evidence type="ECO:0000256" key="3">
    <source>
        <dbReference type="ARBA" id="ARBA00023242"/>
    </source>
</evidence>
<keyword evidence="3" id="KW-0539">Nucleus</keyword>
<dbReference type="GO" id="GO:0003700">
    <property type="term" value="F:DNA-binding transcription factor activity"/>
    <property type="evidence" value="ECO:0007669"/>
    <property type="project" value="InterPro"/>
</dbReference>
<feature type="compositionally biased region" description="Basic residues" evidence="5">
    <location>
        <begin position="114"/>
        <end position="123"/>
    </location>
</feature>
<dbReference type="SMART" id="SM00415">
    <property type="entry name" value="HSF"/>
    <property type="match status" value="1"/>
</dbReference>
<dbReference type="InterPro" id="IPR036390">
    <property type="entry name" value="WH_DNA-bd_sf"/>
</dbReference>
<dbReference type="GO" id="GO:0005634">
    <property type="term" value="C:nucleus"/>
    <property type="evidence" value="ECO:0007669"/>
    <property type="project" value="UniProtKB-SubCell"/>
</dbReference>
<reference evidence="7 8" key="1">
    <citation type="journal article" date="2014" name="Genome Biol. Evol.">
        <title>The secreted proteins of Achlya hypogyna and Thraustotheca clavata identify the ancestral oomycete secretome and reveal gene acquisitions by horizontal gene transfer.</title>
        <authorList>
            <person name="Misner I."/>
            <person name="Blouin N."/>
            <person name="Leonard G."/>
            <person name="Richards T.A."/>
            <person name="Lane C.E."/>
        </authorList>
    </citation>
    <scope>NUCLEOTIDE SEQUENCE [LARGE SCALE GENOMIC DNA]</scope>
    <source>
        <strain evidence="7 8">ATCC 34112</strain>
    </source>
</reference>
<comment type="similarity">
    <text evidence="4">Belongs to the HSF family.</text>
</comment>